<feature type="region of interest" description="Disordered" evidence="11">
    <location>
        <begin position="99"/>
        <end position="175"/>
    </location>
</feature>
<keyword evidence="5" id="KW-0378">Hydrolase</keyword>
<keyword evidence="7" id="KW-0067">ATP-binding</keyword>
<dbReference type="InterPro" id="IPR027417">
    <property type="entry name" value="P-loop_NTPase"/>
</dbReference>
<keyword evidence="14" id="KW-1185">Reference proteome</keyword>
<dbReference type="GO" id="GO:0008270">
    <property type="term" value="F:zinc ion binding"/>
    <property type="evidence" value="ECO:0007669"/>
    <property type="project" value="UniProtKB-KW"/>
</dbReference>
<dbReference type="GO" id="GO:0016787">
    <property type="term" value="F:hydrolase activity"/>
    <property type="evidence" value="ECO:0007669"/>
    <property type="project" value="UniProtKB-KW"/>
</dbReference>
<dbReference type="FunFam" id="3.30.230.10:FF:000053">
    <property type="entry name" value="DNA repair protein radA isogeny"/>
    <property type="match status" value="1"/>
</dbReference>
<evidence type="ECO:0000313" key="14">
    <source>
        <dbReference type="Proteomes" id="UP000290289"/>
    </source>
</evidence>
<dbReference type="InterPro" id="IPR041166">
    <property type="entry name" value="Rubredoxin_2"/>
</dbReference>
<keyword evidence="3" id="KW-0227">DNA damage</keyword>
<dbReference type="Proteomes" id="UP000290289">
    <property type="component" value="Chromosome 17"/>
</dbReference>
<dbReference type="InterPro" id="IPR014721">
    <property type="entry name" value="Ribsml_uS5_D2-typ_fold_subgr"/>
</dbReference>
<dbReference type="InterPro" id="IPR004504">
    <property type="entry name" value="DNA_repair_RadA"/>
</dbReference>
<accession>A0A498HDC8</accession>
<protein>
    <recommendedName>
        <fullName evidence="12">RecA family profile 1 domain-containing protein</fullName>
    </recommendedName>
</protein>
<dbReference type="GO" id="GO:0003684">
    <property type="term" value="F:damaged DNA binding"/>
    <property type="evidence" value="ECO:0007669"/>
    <property type="project" value="InterPro"/>
</dbReference>
<dbReference type="GO" id="GO:0000725">
    <property type="term" value="P:recombinational repair"/>
    <property type="evidence" value="ECO:0007669"/>
    <property type="project" value="TreeGrafter"/>
</dbReference>
<dbReference type="InterPro" id="IPR020568">
    <property type="entry name" value="Ribosomal_Su5_D2-typ_SF"/>
</dbReference>
<dbReference type="SUPFAM" id="SSF52540">
    <property type="entry name" value="P-loop containing nucleoside triphosphate hydrolases"/>
    <property type="match status" value="1"/>
</dbReference>
<keyword evidence="10" id="KW-0234">DNA repair</keyword>
<evidence type="ECO:0000256" key="1">
    <source>
        <dbReference type="ARBA" id="ARBA00022723"/>
    </source>
</evidence>
<dbReference type="STRING" id="3750.A0A498HDC8"/>
<evidence type="ECO:0000256" key="9">
    <source>
        <dbReference type="ARBA" id="ARBA00023125"/>
    </source>
</evidence>
<reference evidence="13 14" key="1">
    <citation type="submission" date="2018-10" db="EMBL/GenBank/DDBJ databases">
        <title>A high-quality apple genome assembly.</title>
        <authorList>
            <person name="Hu J."/>
        </authorList>
    </citation>
    <scope>NUCLEOTIDE SEQUENCE [LARGE SCALE GENOMIC DNA]</scope>
    <source>
        <strain evidence="14">cv. HFTH1</strain>
        <tissue evidence="13">Young leaf</tissue>
    </source>
</reference>
<evidence type="ECO:0000259" key="12">
    <source>
        <dbReference type="PROSITE" id="PS50162"/>
    </source>
</evidence>
<evidence type="ECO:0000256" key="10">
    <source>
        <dbReference type="ARBA" id="ARBA00023204"/>
    </source>
</evidence>
<dbReference type="CDD" id="cd01121">
    <property type="entry name" value="RadA_SMS_N"/>
    <property type="match status" value="1"/>
</dbReference>
<sequence>MDPFEPLNPRVLGLNLPKQFQSFLLRGLFAFQLKSCKIDPSLHTEFSSTFNSLMPVASDMRALRAISTHKHLLKPTLSIPSLASFQSLQNPNFSRHFHSTSRLHHAEEPGSAADSLQTHNSSSSKGETRRGWSVFRPVTHTLATQRVPNTSGDGQELRGENESETQLGLSSLGNGFDEIEKDRVQRSGKSETQLGLSNFGYGFDEIERDEAHRSAKSEARMGLSNLRSEVGGFERDEAVRSVKNVNAGTKLFGGIVRSKKKGKVKTSWVCSNCGESFGQWWGECRSCNEMGTLKQFSETSDDGKVSGFEVSEKVVRSWMPLEASEVGPTRLTDVNRGINWTERRIPLPGLFGSEVARVLGGGVVQGSLILIGGDPGVGKSTLVLQMASLIAEGQGLGKAASVVYVSGEESVEQIGSRADRMKIETEDLFLYSSTDIEDILEKIQPLNPRALIIDSIQTVYLKGVAGSAGAIQQVKECTSALLRFAKKTNVPVLLIGHVTKSGDIAGPRVLEHIVDVVLYMEGEENLSHRLLRSVKNRYGSTDELGVFEMTQSGLQALSNPSEMFLSEKYSDSPCLAGLAVAVIMDGSRTFLIEIQALCVSESTVLRQVNGVSASRADMIKSVLTKQAGLKLQENAIFLNVVSGVTLKETAGDLAIAVAICSRHAFLEFPIPNSIAFIGEIGLAGELRPVTRMDKRIHTVAKLGYKMCIVPKSSETYQGTPGLEDIEIIGCKDLKEVISYVFK</sequence>
<dbReference type="PANTHER" id="PTHR32472:SF10">
    <property type="entry name" value="DNA REPAIR PROTEIN RADA-LIKE PROTEIN"/>
    <property type="match status" value="1"/>
</dbReference>
<proteinExistence type="predicted"/>
<dbReference type="Gene3D" id="3.40.50.300">
    <property type="entry name" value="P-loop containing nucleotide triphosphate hydrolases"/>
    <property type="match status" value="1"/>
</dbReference>
<keyword evidence="6" id="KW-0862">Zinc</keyword>
<evidence type="ECO:0000313" key="13">
    <source>
        <dbReference type="EMBL" id="RXH67307.1"/>
    </source>
</evidence>
<dbReference type="AlphaFoldDB" id="A0A498HDC8"/>
<comment type="caution">
    <text evidence="13">The sequence shown here is derived from an EMBL/GenBank/DDBJ whole genome shotgun (WGS) entry which is preliminary data.</text>
</comment>
<dbReference type="PRINTS" id="PR01874">
    <property type="entry name" value="DNAREPAIRADA"/>
</dbReference>
<evidence type="ECO:0000256" key="2">
    <source>
        <dbReference type="ARBA" id="ARBA00022741"/>
    </source>
</evidence>
<feature type="compositionally biased region" description="Polar residues" evidence="11">
    <location>
        <begin position="164"/>
        <end position="173"/>
    </location>
</feature>
<evidence type="ECO:0000256" key="5">
    <source>
        <dbReference type="ARBA" id="ARBA00022801"/>
    </source>
</evidence>
<dbReference type="Pfam" id="PF13481">
    <property type="entry name" value="AAA_25"/>
    <property type="match status" value="1"/>
</dbReference>
<dbReference type="GO" id="GO:0005524">
    <property type="term" value="F:ATP binding"/>
    <property type="evidence" value="ECO:0007669"/>
    <property type="project" value="UniProtKB-KW"/>
</dbReference>
<dbReference type="PROSITE" id="PS50162">
    <property type="entry name" value="RECA_2"/>
    <property type="match status" value="1"/>
</dbReference>
<dbReference type="Pfam" id="PF13541">
    <property type="entry name" value="ChlI"/>
    <property type="match status" value="1"/>
</dbReference>
<organism evidence="13 14">
    <name type="scientific">Malus domestica</name>
    <name type="common">Apple</name>
    <name type="synonym">Pyrus malus</name>
    <dbReference type="NCBI Taxonomy" id="3750"/>
    <lineage>
        <taxon>Eukaryota</taxon>
        <taxon>Viridiplantae</taxon>
        <taxon>Streptophyta</taxon>
        <taxon>Embryophyta</taxon>
        <taxon>Tracheophyta</taxon>
        <taxon>Spermatophyta</taxon>
        <taxon>Magnoliopsida</taxon>
        <taxon>eudicotyledons</taxon>
        <taxon>Gunneridae</taxon>
        <taxon>Pentapetalae</taxon>
        <taxon>rosids</taxon>
        <taxon>fabids</taxon>
        <taxon>Rosales</taxon>
        <taxon>Rosaceae</taxon>
        <taxon>Amygdaloideae</taxon>
        <taxon>Maleae</taxon>
        <taxon>Malus</taxon>
    </lineage>
</organism>
<dbReference type="SUPFAM" id="SSF54211">
    <property type="entry name" value="Ribosomal protein S5 domain 2-like"/>
    <property type="match status" value="1"/>
</dbReference>
<keyword evidence="8" id="KW-0346">Stress response</keyword>
<dbReference type="EMBL" id="RDQH01000343">
    <property type="protein sequence ID" value="RXH67307.1"/>
    <property type="molecule type" value="Genomic_DNA"/>
</dbReference>
<dbReference type="PANTHER" id="PTHR32472">
    <property type="entry name" value="DNA REPAIR PROTEIN RADA"/>
    <property type="match status" value="1"/>
</dbReference>
<feature type="compositionally biased region" description="Polar residues" evidence="11">
    <location>
        <begin position="141"/>
        <end position="153"/>
    </location>
</feature>
<evidence type="ECO:0000256" key="6">
    <source>
        <dbReference type="ARBA" id="ARBA00022833"/>
    </source>
</evidence>
<dbReference type="InterPro" id="IPR020588">
    <property type="entry name" value="RecA_ATP-bd"/>
</dbReference>
<evidence type="ECO:0000256" key="11">
    <source>
        <dbReference type="SAM" id="MobiDB-lite"/>
    </source>
</evidence>
<keyword evidence="2" id="KW-0547">Nucleotide-binding</keyword>
<gene>
    <name evidence="13" type="ORF">DVH24_027427</name>
</gene>
<dbReference type="Pfam" id="PF18073">
    <property type="entry name" value="Zn_ribbon_LapB"/>
    <property type="match status" value="1"/>
</dbReference>
<evidence type="ECO:0000256" key="7">
    <source>
        <dbReference type="ARBA" id="ARBA00022840"/>
    </source>
</evidence>
<evidence type="ECO:0000256" key="4">
    <source>
        <dbReference type="ARBA" id="ARBA00022771"/>
    </source>
</evidence>
<keyword evidence="4" id="KW-0863">Zinc-finger</keyword>
<dbReference type="NCBIfam" id="TIGR00416">
    <property type="entry name" value="sms"/>
    <property type="match status" value="1"/>
</dbReference>
<name>A0A498HDC8_MALDO</name>
<feature type="compositionally biased region" description="Polar residues" evidence="11">
    <location>
        <begin position="114"/>
        <end position="125"/>
    </location>
</feature>
<dbReference type="InterPro" id="IPR003593">
    <property type="entry name" value="AAA+_ATPase"/>
</dbReference>
<evidence type="ECO:0000256" key="8">
    <source>
        <dbReference type="ARBA" id="ARBA00023016"/>
    </source>
</evidence>
<dbReference type="SMART" id="SM00382">
    <property type="entry name" value="AAA"/>
    <property type="match status" value="1"/>
</dbReference>
<dbReference type="Gene3D" id="3.30.230.10">
    <property type="match status" value="1"/>
</dbReference>
<feature type="domain" description="RecA family profile 1" evidence="12">
    <location>
        <begin position="344"/>
        <end position="498"/>
    </location>
</feature>
<keyword evidence="9" id="KW-0238">DNA-binding</keyword>
<dbReference type="FunFam" id="3.40.50.300:FF:002364">
    <property type="entry name" value="DNA repair protein RadA"/>
    <property type="match status" value="1"/>
</dbReference>
<evidence type="ECO:0000256" key="3">
    <source>
        <dbReference type="ARBA" id="ARBA00022763"/>
    </source>
</evidence>
<keyword evidence="1" id="KW-0479">Metal-binding</keyword>
<dbReference type="GO" id="GO:0140664">
    <property type="term" value="F:ATP-dependent DNA damage sensor activity"/>
    <property type="evidence" value="ECO:0007669"/>
    <property type="project" value="InterPro"/>
</dbReference>